<evidence type="ECO:0000313" key="3">
    <source>
        <dbReference type="Proteomes" id="UP000712600"/>
    </source>
</evidence>
<feature type="region of interest" description="Disordered" evidence="1">
    <location>
        <begin position="1"/>
        <end position="28"/>
    </location>
</feature>
<organism evidence="2 3">
    <name type="scientific">Brassica cretica</name>
    <name type="common">Mustard</name>
    <dbReference type="NCBI Taxonomy" id="69181"/>
    <lineage>
        <taxon>Eukaryota</taxon>
        <taxon>Viridiplantae</taxon>
        <taxon>Streptophyta</taxon>
        <taxon>Embryophyta</taxon>
        <taxon>Tracheophyta</taxon>
        <taxon>Spermatophyta</taxon>
        <taxon>Magnoliopsida</taxon>
        <taxon>eudicotyledons</taxon>
        <taxon>Gunneridae</taxon>
        <taxon>Pentapetalae</taxon>
        <taxon>rosids</taxon>
        <taxon>malvids</taxon>
        <taxon>Brassicales</taxon>
        <taxon>Brassicaceae</taxon>
        <taxon>Brassiceae</taxon>
        <taxon>Brassica</taxon>
    </lineage>
</organism>
<evidence type="ECO:0000256" key="1">
    <source>
        <dbReference type="SAM" id="MobiDB-lite"/>
    </source>
</evidence>
<feature type="region of interest" description="Disordered" evidence="1">
    <location>
        <begin position="66"/>
        <end position="94"/>
    </location>
</feature>
<proteinExistence type="predicted"/>
<feature type="compositionally biased region" description="Basic and acidic residues" evidence="1">
    <location>
        <begin position="1"/>
        <end position="12"/>
    </location>
</feature>
<feature type="compositionally biased region" description="Basic and acidic residues" evidence="1">
    <location>
        <begin position="66"/>
        <end position="82"/>
    </location>
</feature>
<protein>
    <submittedName>
        <fullName evidence="2">Uncharacterized protein</fullName>
    </submittedName>
</protein>
<evidence type="ECO:0000313" key="2">
    <source>
        <dbReference type="EMBL" id="KAF3553845.1"/>
    </source>
</evidence>
<dbReference type="EMBL" id="QGKX02000996">
    <property type="protein sequence ID" value="KAF3553845.1"/>
    <property type="molecule type" value="Genomic_DNA"/>
</dbReference>
<dbReference type="Proteomes" id="UP000712600">
    <property type="component" value="Unassembled WGS sequence"/>
</dbReference>
<gene>
    <name evidence="2" type="ORF">F2Q69_00013845</name>
</gene>
<sequence>MAPKKTETRQTSEMESTEMGPGTITDPNNARLTMMEQIMISLQQQMQQQIQLQSNQQNTLDSLEQKLSEEDDRKKRTLEIGKSKVMGGKGVTHL</sequence>
<dbReference type="AlphaFoldDB" id="A0A8S9QX67"/>
<name>A0A8S9QX67_BRACR</name>
<reference evidence="2" key="1">
    <citation type="submission" date="2019-12" db="EMBL/GenBank/DDBJ databases">
        <title>Genome sequencing and annotation of Brassica cretica.</title>
        <authorList>
            <person name="Studholme D.J."/>
            <person name="Sarris P."/>
        </authorList>
    </citation>
    <scope>NUCLEOTIDE SEQUENCE</scope>
    <source>
        <strain evidence="2">PFS-109/04</strain>
        <tissue evidence="2">Leaf</tissue>
    </source>
</reference>
<accession>A0A8S9QX67</accession>
<comment type="caution">
    <text evidence="2">The sequence shown here is derived from an EMBL/GenBank/DDBJ whole genome shotgun (WGS) entry which is preliminary data.</text>
</comment>